<dbReference type="KEGG" id="tki:TKV_c05450"/>
<evidence type="ECO:0000313" key="6">
    <source>
        <dbReference type="Proteomes" id="UP000029669"/>
    </source>
</evidence>
<feature type="domain" description="Histidine kinase" evidence="4">
    <location>
        <begin position="179"/>
        <end position="283"/>
    </location>
</feature>
<dbReference type="InterPro" id="IPR032834">
    <property type="entry name" value="NatK-like_C"/>
</dbReference>
<name>A0A097APJ7_THEKI</name>
<dbReference type="GO" id="GO:0042802">
    <property type="term" value="F:identical protein binding"/>
    <property type="evidence" value="ECO:0007669"/>
    <property type="project" value="TreeGrafter"/>
</dbReference>
<dbReference type="SMART" id="SM00387">
    <property type="entry name" value="HATPase_c"/>
    <property type="match status" value="1"/>
</dbReference>
<dbReference type="Pfam" id="PF14501">
    <property type="entry name" value="HATPase_c_5"/>
    <property type="match status" value="1"/>
</dbReference>
<dbReference type="RefSeq" id="WP_049684648.1">
    <property type="nucleotide sequence ID" value="NZ_CP009170.1"/>
</dbReference>
<gene>
    <name evidence="5" type="ORF">TKV_c05450</name>
</gene>
<keyword evidence="3" id="KW-0812">Transmembrane</keyword>
<dbReference type="PANTHER" id="PTHR40448">
    <property type="entry name" value="TWO-COMPONENT SENSOR HISTIDINE KINASE"/>
    <property type="match status" value="1"/>
</dbReference>
<dbReference type="InterPro" id="IPR036890">
    <property type="entry name" value="HATPase_C_sf"/>
</dbReference>
<sequence>MFKDSYKNAMMIYVVQMVLIVILVNNNFMKNLDVFQPKNQELFRIFIGILIFILNVFSIFVLRDLYAKNKEERQFLINSIRFKYIEEQNRIYRQNHHDIKNHLIVISELVKEKRYSELENYLSSYIEEIDKNLVTINTAVNEIDILLYSKINNAKSKGIEVYFKCDTQIQCHKKHVLNLVSVLGNLIDNAIEACDEMEKDKYIAIDIKEDPIDYIFHIKNRYDFQKDVEPSIFFEEGFSTKEGRGRGEGLYIVRNIVEKYRGEIKVKTQGGYFDVIVEIPKFSLEGD</sequence>
<keyword evidence="6" id="KW-1185">Reference proteome</keyword>
<keyword evidence="2" id="KW-0902">Two-component regulatory system</keyword>
<dbReference type="AlphaFoldDB" id="A0A097APJ7"/>
<keyword evidence="3" id="KW-0472">Membrane</keyword>
<evidence type="ECO:0000256" key="3">
    <source>
        <dbReference type="SAM" id="Phobius"/>
    </source>
</evidence>
<keyword evidence="1" id="KW-0808">Transferase</keyword>
<dbReference type="STRING" id="2325.TKV_c05450"/>
<evidence type="ECO:0000313" key="5">
    <source>
        <dbReference type="EMBL" id="AIS51743.1"/>
    </source>
</evidence>
<dbReference type="InterPro" id="IPR003594">
    <property type="entry name" value="HATPase_dom"/>
</dbReference>
<dbReference type="OrthoDB" id="1634477at2"/>
<keyword evidence="3" id="KW-1133">Transmembrane helix</keyword>
<reference evidence="6" key="1">
    <citation type="journal article" date="2015" name="Genome Announc.">
        <title>Whole-Genome Sequences of 80 Environmental and Clinical Isolates of Burkholderia pseudomallei.</title>
        <authorList>
            <person name="Johnson S.L."/>
            <person name="Baker A.L."/>
            <person name="Chain P.S."/>
            <person name="Currie B.J."/>
            <person name="Daligault H.E."/>
            <person name="Davenport K.W."/>
            <person name="Davis C.B."/>
            <person name="Inglis T.J."/>
            <person name="Kaestli M."/>
            <person name="Koren S."/>
            <person name="Mayo M."/>
            <person name="Merritt A.J."/>
            <person name="Price E.P."/>
            <person name="Sarovich D.S."/>
            <person name="Warner J."/>
            <person name="Rosovitz M.J."/>
        </authorList>
    </citation>
    <scope>NUCLEOTIDE SEQUENCE [LARGE SCALE GENOMIC DNA]</scope>
    <source>
        <strain evidence="6">DSM 2030</strain>
    </source>
</reference>
<dbReference type="InterPro" id="IPR005467">
    <property type="entry name" value="His_kinase_dom"/>
</dbReference>
<feature type="transmembrane region" description="Helical" evidence="3">
    <location>
        <begin position="12"/>
        <end position="30"/>
    </location>
</feature>
<evidence type="ECO:0000259" key="4">
    <source>
        <dbReference type="PROSITE" id="PS50109"/>
    </source>
</evidence>
<dbReference type="HOGENOM" id="CLU_020211_8_0_9"/>
<organism evidence="5 6">
    <name type="scientific">Thermoanaerobacter kivui</name>
    <name type="common">Acetogenium kivui</name>
    <dbReference type="NCBI Taxonomy" id="2325"/>
    <lineage>
        <taxon>Bacteria</taxon>
        <taxon>Bacillati</taxon>
        <taxon>Bacillota</taxon>
        <taxon>Clostridia</taxon>
        <taxon>Thermoanaerobacterales</taxon>
        <taxon>Thermoanaerobacteraceae</taxon>
        <taxon>Thermoanaerobacter</taxon>
    </lineage>
</organism>
<dbReference type="Gene3D" id="3.30.565.10">
    <property type="entry name" value="Histidine kinase-like ATPase, C-terminal domain"/>
    <property type="match status" value="1"/>
</dbReference>
<protein>
    <submittedName>
        <fullName evidence="5">ATPase domain-containing protein</fullName>
    </submittedName>
</protein>
<proteinExistence type="predicted"/>
<evidence type="ECO:0000256" key="1">
    <source>
        <dbReference type="ARBA" id="ARBA00022777"/>
    </source>
</evidence>
<dbReference type="EMBL" id="CP009170">
    <property type="protein sequence ID" value="AIS51743.1"/>
    <property type="molecule type" value="Genomic_DNA"/>
</dbReference>
<feature type="transmembrane region" description="Helical" evidence="3">
    <location>
        <begin position="42"/>
        <end position="62"/>
    </location>
</feature>
<dbReference type="SUPFAM" id="SSF55874">
    <property type="entry name" value="ATPase domain of HSP90 chaperone/DNA topoisomerase II/histidine kinase"/>
    <property type="match status" value="1"/>
</dbReference>
<dbReference type="GO" id="GO:0016301">
    <property type="term" value="F:kinase activity"/>
    <property type="evidence" value="ECO:0007669"/>
    <property type="project" value="UniProtKB-KW"/>
</dbReference>
<dbReference type="eggNOG" id="COG3290">
    <property type="taxonomic scope" value="Bacteria"/>
</dbReference>
<keyword evidence="1" id="KW-0418">Kinase</keyword>
<dbReference type="PANTHER" id="PTHR40448:SF1">
    <property type="entry name" value="TWO-COMPONENT SENSOR HISTIDINE KINASE"/>
    <property type="match status" value="1"/>
</dbReference>
<accession>A0A097APJ7</accession>
<evidence type="ECO:0000256" key="2">
    <source>
        <dbReference type="ARBA" id="ARBA00023012"/>
    </source>
</evidence>
<dbReference type="GO" id="GO:0000160">
    <property type="term" value="P:phosphorelay signal transduction system"/>
    <property type="evidence" value="ECO:0007669"/>
    <property type="project" value="UniProtKB-KW"/>
</dbReference>
<dbReference type="PROSITE" id="PS50109">
    <property type="entry name" value="HIS_KIN"/>
    <property type="match status" value="1"/>
</dbReference>
<dbReference type="Proteomes" id="UP000029669">
    <property type="component" value="Chromosome"/>
</dbReference>